<feature type="domain" description="AAA" evidence="1">
    <location>
        <begin position="2"/>
        <end position="204"/>
    </location>
</feature>
<proteinExistence type="predicted"/>
<dbReference type="InterPro" id="IPR027417">
    <property type="entry name" value="P-loop_NTPase"/>
</dbReference>
<dbReference type="AlphaFoldDB" id="A0AA91A1I4"/>
<dbReference type="RefSeq" id="WP_153092496.1">
    <property type="nucleotide sequence ID" value="NZ_VZBX01000033.1"/>
</dbReference>
<name>A0AA91A1I4_9BACT</name>
<dbReference type="CDD" id="cd02042">
    <property type="entry name" value="ParAB_family"/>
    <property type="match status" value="1"/>
</dbReference>
<reference evidence="3" key="1">
    <citation type="submission" date="2019-09" db="EMBL/GenBank/DDBJ databases">
        <title>Distinct polysaccharide growth profiles of human intestinal Prevotella copri isolates.</title>
        <authorList>
            <person name="Fehlner-Peach H."/>
            <person name="Magnabosco C."/>
            <person name="Raghavan V."/>
            <person name="Scher J.U."/>
            <person name="Tett A."/>
            <person name="Cox L.M."/>
            <person name="Gottsegen C."/>
            <person name="Watters A."/>
            <person name="Wiltshire- Gordon J.D."/>
            <person name="Segata N."/>
            <person name="Bonneau R."/>
            <person name="Littman D.R."/>
        </authorList>
    </citation>
    <scope>NUCLEOTIDE SEQUENCE [LARGE SCALE GENOMIC DNA]</scope>
    <source>
        <strain evidence="3">BU41712</strain>
    </source>
</reference>
<accession>A0AA91A1I4</accession>
<evidence type="ECO:0000313" key="2">
    <source>
        <dbReference type="EMBL" id="MQN77288.1"/>
    </source>
</evidence>
<dbReference type="PANTHER" id="PTHR13696">
    <property type="entry name" value="P-LOOP CONTAINING NUCLEOSIDE TRIPHOSPHATE HYDROLASE"/>
    <property type="match status" value="1"/>
</dbReference>
<comment type="caution">
    <text evidence="2">The sequence shown here is derived from an EMBL/GenBank/DDBJ whole genome shotgun (WGS) entry which is preliminary data.</text>
</comment>
<gene>
    <name evidence="2" type="ORF">F7D71_05305</name>
</gene>
<dbReference type="InterPro" id="IPR050678">
    <property type="entry name" value="DNA_Partitioning_ATPase"/>
</dbReference>
<organism evidence="2 3">
    <name type="scientific">Segatella copri</name>
    <dbReference type="NCBI Taxonomy" id="165179"/>
    <lineage>
        <taxon>Bacteria</taxon>
        <taxon>Pseudomonadati</taxon>
        <taxon>Bacteroidota</taxon>
        <taxon>Bacteroidia</taxon>
        <taxon>Bacteroidales</taxon>
        <taxon>Prevotellaceae</taxon>
        <taxon>Segatella</taxon>
    </lineage>
</organism>
<dbReference type="SUPFAM" id="SSF52540">
    <property type="entry name" value="P-loop containing nucleoside triphosphate hydrolases"/>
    <property type="match status" value="1"/>
</dbReference>
<dbReference type="Proteomes" id="UP000423156">
    <property type="component" value="Unassembled WGS sequence"/>
</dbReference>
<sequence length="338" mass="37855">MKSYTFWNNKGGTGKTSLCFQCVLEYAIKHNDERVLVVDLCPQANLSEFLLGGMENNGASNLSSLYDSNPRRSIGGYFESRMQSPFAYSTTINPLDYISRPHQMNANIPSNVDLIAGDRLVELQSSFISSLTANKIPSVNTYITVVSWLRDLFQHLEDYDVVFIDTNPSFSIYTQIALAATERLVVPVMADDSSKRALSNVLSLVYGYNLPSKIYAQYTFNTELTNAGMVLPQIHLIVKNRITQYMGTAAAYRGVLASIDNEINTMMAVNRQYFTGNNVIMEVRDFQSSGVAAFAEAKSFRQLQDDRRVRIIGGEQVQLDINQIRNNLNSISAIVDRL</sequence>
<dbReference type="PANTHER" id="PTHR13696:SF99">
    <property type="entry name" value="COBYRINIC ACID AC-DIAMIDE SYNTHASE"/>
    <property type="match status" value="1"/>
</dbReference>
<dbReference type="InterPro" id="IPR025669">
    <property type="entry name" value="AAA_dom"/>
</dbReference>
<evidence type="ECO:0000313" key="3">
    <source>
        <dbReference type="Proteomes" id="UP000423156"/>
    </source>
</evidence>
<dbReference type="EMBL" id="VZBZ01000072">
    <property type="protein sequence ID" value="MQN77288.1"/>
    <property type="molecule type" value="Genomic_DNA"/>
</dbReference>
<dbReference type="Pfam" id="PF13614">
    <property type="entry name" value="AAA_31"/>
    <property type="match status" value="1"/>
</dbReference>
<dbReference type="Gene3D" id="3.40.50.300">
    <property type="entry name" value="P-loop containing nucleotide triphosphate hydrolases"/>
    <property type="match status" value="1"/>
</dbReference>
<protein>
    <submittedName>
        <fullName evidence="2">ParA family protein</fullName>
    </submittedName>
</protein>
<evidence type="ECO:0000259" key="1">
    <source>
        <dbReference type="Pfam" id="PF13614"/>
    </source>
</evidence>